<sequence>ENRQRVLLEIKRQAIEDGKKAKRISIASCSHMEKDLSGVDLEFLLLNNYKNSLRPKSLRQGLGSIARSQSLKQIRGSDGNSRQSSSPTQEDVKRLREVSEKVLNFQVGHGNCQQLRKHMAFAQSSRISEESSESVRLSSGSVDGGNSVIVGQEQQKEAETNGAKSEHPASPRKKQQQLPRRHTVSNIPQQHRKNPHTRPESSTETGVPNIPIAHSQLTENSANKSQTHFPEDSLLDLGKQSNEQLANIPDKISLKTLPRPWSHSGEKSLAASTTPAPGEKVSARRKRSITRGFSVEKVLSSPALRKPSISFKAVKPLAAHKTLKEEAKKEESASWRFPNFFNKKPIKPPAGESAAEETQPAPAAPAENTNILANFYKLFSDNKSTKCKNSLSAIPVEQPGTDHGSEAP</sequence>
<feature type="region of interest" description="Disordered" evidence="1">
    <location>
        <begin position="324"/>
        <end position="366"/>
    </location>
</feature>
<feature type="non-terminal residue" evidence="2">
    <location>
        <position position="1"/>
    </location>
</feature>
<feature type="compositionally biased region" description="Basic and acidic residues" evidence="1">
    <location>
        <begin position="154"/>
        <end position="169"/>
    </location>
</feature>
<protein>
    <submittedName>
        <fullName evidence="2">Uncharacterized protein</fullName>
    </submittedName>
</protein>
<keyword evidence="3" id="KW-1185">Reference proteome</keyword>
<dbReference type="Proteomes" id="UP000288216">
    <property type="component" value="Unassembled WGS sequence"/>
</dbReference>
<feature type="compositionally biased region" description="Polar residues" evidence="1">
    <location>
        <begin position="69"/>
        <end position="89"/>
    </location>
</feature>
<feature type="compositionally biased region" description="Basic and acidic residues" evidence="1">
    <location>
        <begin position="324"/>
        <end position="333"/>
    </location>
</feature>
<organism evidence="2 3">
    <name type="scientific">Scyliorhinus torazame</name>
    <name type="common">Cloudy catshark</name>
    <name type="synonym">Catulus torazame</name>
    <dbReference type="NCBI Taxonomy" id="75743"/>
    <lineage>
        <taxon>Eukaryota</taxon>
        <taxon>Metazoa</taxon>
        <taxon>Chordata</taxon>
        <taxon>Craniata</taxon>
        <taxon>Vertebrata</taxon>
        <taxon>Chondrichthyes</taxon>
        <taxon>Elasmobranchii</taxon>
        <taxon>Galeomorphii</taxon>
        <taxon>Galeoidea</taxon>
        <taxon>Carcharhiniformes</taxon>
        <taxon>Scyliorhinidae</taxon>
        <taxon>Scyliorhinus</taxon>
    </lineage>
</organism>
<dbReference type="OrthoDB" id="26518at2759"/>
<name>A0A401Q824_SCYTO</name>
<feature type="region of interest" description="Disordered" evidence="1">
    <location>
        <begin position="240"/>
        <end position="292"/>
    </location>
</feature>
<comment type="caution">
    <text evidence="2">The sequence shown here is derived from an EMBL/GenBank/DDBJ whole genome shotgun (WGS) entry which is preliminary data.</text>
</comment>
<evidence type="ECO:0000313" key="2">
    <source>
        <dbReference type="EMBL" id="GCB81526.1"/>
    </source>
</evidence>
<gene>
    <name evidence="2" type="ORF">scyTo_0023003</name>
</gene>
<reference evidence="2 3" key="1">
    <citation type="journal article" date="2018" name="Nat. Ecol. Evol.">
        <title>Shark genomes provide insights into elasmobranch evolution and the origin of vertebrates.</title>
        <authorList>
            <person name="Hara Y"/>
            <person name="Yamaguchi K"/>
            <person name="Onimaru K"/>
            <person name="Kadota M"/>
            <person name="Koyanagi M"/>
            <person name="Keeley SD"/>
            <person name="Tatsumi K"/>
            <person name="Tanaka K"/>
            <person name="Motone F"/>
            <person name="Kageyama Y"/>
            <person name="Nozu R"/>
            <person name="Adachi N"/>
            <person name="Nishimura O"/>
            <person name="Nakagawa R"/>
            <person name="Tanegashima C"/>
            <person name="Kiyatake I"/>
            <person name="Matsumoto R"/>
            <person name="Murakumo K"/>
            <person name="Nishida K"/>
            <person name="Terakita A"/>
            <person name="Kuratani S"/>
            <person name="Sato K"/>
            <person name="Hyodo S Kuraku.S."/>
        </authorList>
    </citation>
    <scope>NUCLEOTIDE SEQUENCE [LARGE SCALE GENOMIC DNA]</scope>
</reference>
<dbReference type="EMBL" id="BFAA01025470">
    <property type="protein sequence ID" value="GCB81526.1"/>
    <property type="molecule type" value="Genomic_DNA"/>
</dbReference>
<evidence type="ECO:0000313" key="3">
    <source>
        <dbReference type="Proteomes" id="UP000288216"/>
    </source>
</evidence>
<proteinExistence type="predicted"/>
<evidence type="ECO:0000256" key="1">
    <source>
        <dbReference type="SAM" id="MobiDB-lite"/>
    </source>
</evidence>
<feature type="compositionally biased region" description="Low complexity" evidence="1">
    <location>
        <begin position="356"/>
        <end position="366"/>
    </location>
</feature>
<accession>A0A401Q824</accession>
<feature type="compositionally biased region" description="Basic residues" evidence="1">
    <location>
        <begin position="170"/>
        <end position="183"/>
    </location>
</feature>
<dbReference type="AlphaFoldDB" id="A0A401Q824"/>
<feature type="region of interest" description="Disordered" evidence="1">
    <location>
        <begin position="123"/>
        <end position="209"/>
    </location>
</feature>
<feature type="region of interest" description="Disordered" evidence="1">
    <location>
        <begin position="69"/>
        <end position="94"/>
    </location>
</feature>